<gene>
    <name evidence="2" type="ORF">EDD27_7299</name>
</gene>
<dbReference type="InterPro" id="IPR013216">
    <property type="entry name" value="Methyltransf_11"/>
</dbReference>
<keyword evidence="2" id="KW-0808">Transferase</keyword>
<reference evidence="2 3" key="1">
    <citation type="submission" date="2019-01" db="EMBL/GenBank/DDBJ databases">
        <title>Sequencing the genomes of 1000 actinobacteria strains.</title>
        <authorList>
            <person name="Klenk H.-P."/>
        </authorList>
    </citation>
    <scope>NUCLEOTIDE SEQUENCE [LARGE SCALE GENOMIC DNA]</scope>
    <source>
        <strain evidence="2 3">DSM 43925</strain>
    </source>
</reference>
<dbReference type="Proteomes" id="UP000284824">
    <property type="component" value="Unassembled WGS sequence"/>
</dbReference>
<dbReference type="GO" id="GO:0032259">
    <property type="term" value="P:methylation"/>
    <property type="evidence" value="ECO:0007669"/>
    <property type="project" value="UniProtKB-KW"/>
</dbReference>
<keyword evidence="2" id="KW-0489">Methyltransferase</keyword>
<dbReference type="GO" id="GO:0008757">
    <property type="term" value="F:S-adenosylmethionine-dependent methyltransferase activity"/>
    <property type="evidence" value="ECO:0007669"/>
    <property type="project" value="InterPro"/>
</dbReference>
<feature type="domain" description="Methyltransferase type 11" evidence="1">
    <location>
        <begin position="35"/>
        <end position="126"/>
    </location>
</feature>
<accession>A0A438MFM6</accession>
<dbReference type="Pfam" id="PF08241">
    <property type="entry name" value="Methyltransf_11"/>
    <property type="match status" value="1"/>
</dbReference>
<evidence type="ECO:0000313" key="2">
    <source>
        <dbReference type="EMBL" id="RVX44557.1"/>
    </source>
</evidence>
<evidence type="ECO:0000313" key="3">
    <source>
        <dbReference type="Proteomes" id="UP000284824"/>
    </source>
</evidence>
<protein>
    <submittedName>
        <fullName evidence="2">Methyltransferase family protein</fullName>
    </submittedName>
</protein>
<organism evidence="2 3">
    <name type="scientific">Nonomuraea polychroma</name>
    <dbReference type="NCBI Taxonomy" id="46176"/>
    <lineage>
        <taxon>Bacteria</taxon>
        <taxon>Bacillati</taxon>
        <taxon>Actinomycetota</taxon>
        <taxon>Actinomycetes</taxon>
        <taxon>Streptosporangiales</taxon>
        <taxon>Streptosporangiaceae</taxon>
        <taxon>Nonomuraea</taxon>
    </lineage>
</organism>
<evidence type="ECO:0000259" key="1">
    <source>
        <dbReference type="Pfam" id="PF08241"/>
    </source>
</evidence>
<name>A0A438MFM6_9ACTN</name>
<keyword evidence="3" id="KW-1185">Reference proteome</keyword>
<dbReference type="InterPro" id="IPR029063">
    <property type="entry name" value="SAM-dependent_MTases_sf"/>
</dbReference>
<dbReference type="OrthoDB" id="9810247at2"/>
<sequence>MSDTLEAATGNQSMTLVSHAIMARRGGIPPGGRVLDFGCGLGRHVREFRAAGYDAVGLDQPVPELTKGWPDLPEGGENLYFSDETGNFPFDSSYFDFCFSTSVFEHVMHYDKPIAEIARVLKPDAWTLHVFPARWRPIEPHIFTPFGGRFQHPALISLWARLGIRNSWQKGLGAKETATRNIDYSRTGINYPTQQEIVRAFSRHFRYVTFVEREFVAATRDVSRVSGLVAPAISWPAIGRLYRGFHTRVVLARK</sequence>
<proteinExistence type="predicted"/>
<dbReference type="EMBL" id="SAUN01000001">
    <property type="protein sequence ID" value="RVX44557.1"/>
    <property type="molecule type" value="Genomic_DNA"/>
</dbReference>
<dbReference type="SUPFAM" id="SSF53335">
    <property type="entry name" value="S-adenosyl-L-methionine-dependent methyltransferases"/>
    <property type="match status" value="1"/>
</dbReference>
<dbReference type="CDD" id="cd02440">
    <property type="entry name" value="AdoMet_MTases"/>
    <property type="match status" value="1"/>
</dbReference>
<comment type="caution">
    <text evidence="2">The sequence shown here is derived from an EMBL/GenBank/DDBJ whole genome shotgun (WGS) entry which is preliminary data.</text>
</comment>
<dbReference type="Gene3D" id="3.40.50.150">
    <property type="entry name" value="Vaccinia Virus protein VP39"/>
    <property type="match status" value="1"/>
</dbReference>
<dbReference type="RefSeq" id="WP_127936304.1">
    <property type="nucleotide sequence ID" value="NZ_SAUN01000001.1"/>
</dbReference>
<dbReference type="AlphaFoldDB" id="A0A438MFM6"/>